<reference evidence="4" key="1">
    <citation type="journal article" date="2014" name="PLoS ONE">
        <title>The genome and linkage map of the northern pike (Esox lucius): conserved synteny revealed between the salmonid sister group and the Neoteleostei.</title>
        <authorList>
            <person name="Rondeau E.B."/>
            <person name="Minkley D.R."/>
            <person name="Leong J.S."/>
            <person name="Messmer A.M."/>
            <person name="Jantzen J.R."/>
            <person name="von Schalburg K.R."/>
            <person name="Lemon C."/>
            <person name="Bird N.H."/>
            <person name="Koop B.F."/>
        </authorList>
    </citation>
    <scope>NUCLEOTIDE SEQUENCE</scope>
</reference>
<evidence type="ECO:0000313" key="3">
    <source>
        <dbReference type="Ensembl" id="ENSELUP00000017688.2"/>
    </source>
</evidence>
<protein>
    <recommendedName>
        <fullName evidence="2">PiggyBac transposable element-derived protein domain-containing protein</fullName>
    </recommendedName>
</protein>
<keyword evidence="4" id="KW-1185">Reference proteome</keyword>
<sequence length="622" mass="71309">MERDISDSELSDDGSYASVNYPDDYYQEGLDPYEDIECEQEPHLPNVISVHQECSIPTSSDENHYPHKRALDSSSMESPQLKIPKLAIPSSTERKTLSKQPWKTEKDPDEAPANLKFAPARQPGVQLEDPSCESTPLDLFKLFFSKTTVETICDNTNKQAAINIKNGKKYKWEDVTIVEFYKFIGLVLFIGQLKLNKLIDYWRNLSIFSVLSPNALMSRDRYRVIARNIHLSDPGEAAVNYRTKKSFDCDRLFRIKPLMNEICHACRSNYHPRKNLSIHERLVPLNAKKGLLADSQTKSINRDFKMFVLTDSSNGYTVDCVIFSDKATFPNGYGMAYDAVMSLMRPSFLGSGYHLYLDNFFSSPKLFKDLLVLKMGACGTMLEGRRGFPRSEENALTKKSPRGSLRWMREGSLLFVKWKDTREVSTASTIHQAYEGETIQKGVKNKDGSWTRKSVPLPTPVMAYNKRRGSSRVSDQLIQYFSVQQKMMRWYQRLFYHFVDIATTNSFLIHRELRKESGNEPMTHQAYIETLTAQLCGVPLSEEAPSKTRKSRHTPITVAVVKTDGSEVNQRKPCQQCTEVRKLRMKGHHQIQKKMSPHLKESLTLHRSHHSPKSQSLQLHLQ</sequence>
<dbReference type="PANTHER" id="PTHR46599">
    <property type="entry name" value="PIGGYBAC TRANSPOSABLE ELEMENT-DERIVED PROTEIN 4"/>
    <property type="match status" value="1"/>
</dbReference>
<feature type="region of interest" description="Disordered" evidence="1">
    <location>
        <begin position="1"/>
        <end position="115"/>
    </location>
</feature>
<organism evidence="3 4">
    <name type="scientific">Esox lucius</name>
    <name type="common">Northern pike</name>
    <dbReference type="NCBI Taxonomy" id="8010"/>
    <lineage>
        <taxon>Eukaryota</taxon>
        <taxon>Metazoa</taxon>
        <taxon>Chordata</taxon>
        <taxon>Craniata</taxon>
        <taxon>Vertebrata</taxon>
        <taxon>Euteleostomi</taxon>
        <taxon>Actinopterygii</taxon>
        <taxon>Neopterygii</taxon>
        <taxon>Teleostei</taxon>
        <taxon>Protacanthopterygii</taxon>
        <taxon>Esociformes</taxon>
        <taxon>Esocidae</taxon>
        <taxon>Esox</taxon>
    </lineage>
</organism>
<name>A0A3P8YM63_ESOLU</name>
<dbReference type="Pfam" id="PF13843">
    <property type="entry name" value="DDE_Tnp_1_7"/>
    <property type="match status" value="1"/>
</dbReference>
<feature type="compositionally biased region" description="Polar residues" evidence="1">
    <location>
        <begin position="613"/>
        <end position="622"/>
    </location>
</feature>
<dbReference type="Bgee" id="ENSELUG00000017344">
    <property type="expression patterns" value="Expressed in ovary and 14 other cell types or tissues"/>
</dbReference>
<dbReference type="Proteomes" id="UP000265140">
    <property type="component" value="Chromosome 10"/>
</dbReference>
<reference evidence="3" key="4">
    <citation type="submission" date="2025-09" db="UniProtKB">
        <authorList>
            <consortium name="Ensembl"/>
        </authorList>
    </citation>
    <scope>IDENTIFICATION</scope>
</reference>
<dbReference type="InParanoid" id="A0A3P8YM63"/>
<dbReference type="STRING" id="8010.ENSELUP00000017688"/>
<dbReference type="OMA" id="WIREGPI"/>
<feature type="compositionally biased region" description="Basic and acidic residues" evidence="1">
    <location>
        <begin position="61"/>
        <end position="71"/>
    </location>
</feature>
<feature type="region of interest" description="Disordered" evidence="1">
    <location>
        <begin position="601"/>
        <end position="622"/>
    </location>
</feature>
<feature type="compositionally biased region" description="Basic and acidic residues" evidence="1">
    <location>
        <begin position="92"/>
        <end position="106"/>
    </location>
</feature>
<dbReference type="PANTHER" id="PTHR46599:SF3">
    <property type="entry name" value="PIGGYBAC TRANSPOSABLE ELEMENT-DERIVED PROTEIN 4"/>
    <property type="match status" value="1"/>
</dbReference>
<proteinExistence type="predicted"/>
<accession>A0A3P8YM63</accession>
<dbReference type="GeneTree" id="ENSGT00940000163467"/>
<dbReference type="AlphaFoldDB" id="A0A3P8YM63"/>
<reference evidence="3" key="2">
    <citation type="submission" date="2020-02" db="EMBL/GenBank/DDBJ databases">
        <title>Esox lucius (northern pike) genome, fEsoLuc1, primary haplotype.</title>
        <authorList>
            <person name="Myers G."/>
            <person name="Karagic N."/>
            <person name="Meyer A."/>
            <person name="Pippel M."/>
            <person name="Reichard M."/>
            <person name="Winkler S."/>
            <person name="Tracey A."/>
            <person name="Sims Y."/>
            <person name="Howe K."/>
            <person name="Rhie A."/>
            <person name="Formenti G."/>
            <person name="Durbin R."/>
            <person name="Fedrigo O."/>
            <person name="Jarvis E.D."/>
        </authorList>
    </citation>
    <scope>NUCLEOTIDE SEQUENCE [LARGE SCALE GENOMIC DNA]</scope>
</reference>
<evidence type="ECO:0000259" key="2">
    <source>
        <dbReference type="Pfam" id="PF13843"/>
    </source>
</evidence>
<reference evidence="3" key="3">
    <citation type="submission" date="2025-08" db="UniProtKB">
        <authorList>
            <consortium name="Ensembl"/>
        </authorList>
    </citation>
    <scope>IDENTIFICATION</scope>
</reference>
<dbReference type="InterPro" id="IPR029526">
    <property type="entry name" value="PGBD"/>
</dbReference>
<evidence type="ECO:0000313" key="4">
    <source>
        <dbReference type="Proteomes" id="UP000265140"/>
    </source>
</evidence>
<dbReference type="Ensembl" id="ENSELUT00000040282.3">
    <property type="protein sequence ID" value="ENSELUP00000017688.2"/>
    <property type="gene ID" value="ENSELUG00000017344.3"/>
</dbReference>
<feature type="domain" description="PiggyBac transposable element-derived protein" evidence="2">
    <location>
        <begin position="135"/>
        <end position="507"/>
    </location>
</feature>
<evidence type="ECO:0000256" key="1">
    <source>
        <dbReference type="SAM" id="MobiDB-lite"/>
    </source>
</evidence>